<evidence type="ECO:0000313" key="2">
    <source>
        <dbReference type="Proteomes" id="UP001234989"/>
    </source>
</evidence>
<protein>
    <submittedName>
        <fullName evidence="1">Uncharacterized protein</fullName>
    </submittedName>
</protein>
<sequence>MELLKDYDVTIQYHPGKANVVVDSLSQNVVRDPVLEWKDNAMMPRGMYFSFRKRKAIPLYRMALAKLKELKEHLKDLLDKGKCNTVAYALSRLSIDSLAYMSPTQRELAIYVLKLVSLGVRLMDSEVGATVALNMAEPSGVTSAKEGQYDDPLFHRYKEGFWQHRVTTFELLGECNLTSRDGQAECTIQMIEDMVSPMKGVMRFRKKGEPSHVIPRDDIGITKDLSFEEVSVAILDR</sequence>
<proteinExistence type="predicted"/>
<dbReference type="EMBL" id="CP133615">
    <property type="protein sequence ID" value="WMV24964.1"/>
    <property type="molecule type" value="Genomic_DNA"/>
</dbReference>
<reference evidence="1" key="1">
    <citation type="submission" date="2023-08" db="EMBL/GenBank/DDBJ databases">
        <title>A de novo genome assembly of Solanum verrucosum Schlechtendal, a Mexican diploid species geographically isolated from the other diploid A-genome species in potato relatives.</title>
        <authorList>
            <person name="Hosaka K."/>
        </authorList>
    </citation>
    <scope>NUCLEOTIDE SEQUENCE</scope>
    <source>
        <tissue evidence="1">Young leaves</tissue>
    </source>
</reference>
<keyword evidence="2" id="KW-1185">Reference proteome</keyword>
<accession>A0AAF0QS14</accession>
<organism evidence="1 2">
    <name type="scientific">Solanum verrucosum</name>
    <dbReference type="NCBI Taxonomy" id="315347"/>
    <lineage>
        <taxon>Eukaryota</taxon>
        <taxon>Viridiplantae</taxon>
        <taxon>Streptophyta</taxon>
        <taxon>Embryophyta</taxon>
        <taxon>Tracheophyta</taxon>
        <taxon>Spermatophyta</taxon>
        <taxon>Magnoliopsida</taxon>
        <taxon>eudicotyledons</taxon>
        <taxon>Gunneridae</taxon>
        <taxon>Pentapetalae</taxon>
        <taxon>asterids</taxon>
        <taxon>lamiids</taxon>
        <taxon>Solanales</taxon>
        <taxon>Solanaceae</taxon>
        <taxon>Solanoideae</taxon>
        <taxon>Solaneae</taxon>
        <taxon>Solanum</taxon>
    </lineage>
</organism>
<name>A0AAF0QS14_SOLVR</name>
<dbReference type="Proteomes" id="UP001234989">
    <property type="component" value="Chromosome 4"/>
</dbReference>
<gene>
    <name evidence="1" type="ORF">MTR67_018349</name>
</gene>
<dbReference type="AlphaFoldDB" id="A0AAF0QS14"/>
<evidence type="ECO:0000313" key="1">
    <source>
        <dbReference type="EMBL" id="WMV24964.1"/>
    </source>
</evidence>